<reference evidence="14" key="1">
    <citation type="submission" date="2021-11" db="EMBL/GenBank/DDBJ databases">
        <title>Cultivation dependent microbiological survey of springs from the worlds oldest radium mine currently devoted to the extraction of radon-saturated water.</title>
        <authorList>
            <person name="Kapinusova G."/>
            <person name="Smrhova T."/>
            <person name="Strejcek M."/>
            <person name="Suman J."/>
            <person name="Jani K."/>
            <person name="Pajer P."/>
            <person name="Uhlik O."/>
        </authorList>
    </citation>
    <scope>NUCLEOTIDE SEQUENCE [LARGE SCALE GENOMIC DNA]</scope>
    <source>
        <strain evidence="14">J379</strain>
    </source>
</reference>
<dbReference type="SMART" id="SM00388">
    <property type="entry name" value="HisKA"/>
    <property type="match status" value="1"/>
</dbReference>
<organism evidence="13 14">
    <name type="scientific">Svornostia abyssi</name>
    <dbReference type="NCBI Taxonomy" id="2898438"/>
    <lineage>
        <taxon>Bacteria</taxon>
        <taxon>Bacillati</taxon>
        <taxon>Actinomycetota</taxon>
        <taxon>Thermoleophilia</taxon>
        <taxon>Solirubrobacterales</taxon>
        <taxon>Baekduiaceae</taxon>
        <taxon>Svornostia</taxon>
    </lineage>
</organism>
<dbReference type="Pfam" id="PF02518">
    <property type="entry name" value="HATPase_c"/>
    <property type="match status" value="1"/>
</dbReference>
<evidence type="ECO:0000256" key="5">
    <source>
        <dbReference type="ARBA" id="ARBA00022679"/>
    </source>
</evidence>
<feature type="domain" description="HAMP" evidence="12">
    <location>
        <begin position="198"/>
        <end position="250"/>
    </location>
</feature>
<evidence type="ECO:0000313" key="13">
    <source>
        <dbReference type="EMBL" id="UUY04615.1"/>
    </source>
</evidence>
<dbReference type="PRINTS" id="PR00344">
    <property type="entry name" value="BCTRLSENSOR"/>
</dbReference>
<dbReference type="InterPro" id="IPR003661">
    <property type="entry name" value="HisK_dim/P_dom"/>
</dbReference>
<keyword evidence="5" id="KW-0808">Transferase</keyword>
<evidence type="ECO:0000256" key="10">
    <source>
        <dbReference type="SAM" id="Phobius"/>
    </source>
</evidence>
<dbReference type="Gene3D" id="6.10.340.10">
    <property type="match status" value="1"/>
</dbReference>
<keyword evidence="10" id="KW-0472">Membrane</keyword>
<dbReference type="SMART" id="SM00304">
    <property type="entry name" value="HAMP"/>
    <property type="match status" value="1"/>
</dbReference>
<dbReference type="SUPFAM" id="SSF47384">
    <property type="entry name" value="Homodimeric domain of signal transducing histidine kinase"/>
    <property type="match status" value="1"/>
</dbReference>
<keyword evidence="6 10" id="KW-0812">Transmembrane</keyword>
<keyword evidence="9" id="KW-0902">Two-component regulatory system</keyword>
<protein>
    <recommendedName>
        <fullName evidence="3">histidine kinase</fullName>
        <ecNumber evidence="3">2.7.13.3</ecNumber>
    </recommendedName>
</protein>
<evidence type="ECO:0000256" key="3">
    <source>
        <dbReference type="ARBA" id="ARBA00012438"/>
    </source>
</evidence>
<dbReference type="Proteomes" id="UP001058860">
    <property type="component" value="Chromosome"/>
</dbReference>
<evidence type="ECO:0000256" key="7">
    <source>
        <dbReference type="ARBA" id="ARBA00022777"/>
    </source>
</evidence>
<accession>A0ABY5PJB4</accession>
<dbReference type="Pfam" id="PF00672">
    <property type="entry name" value="HAMP"/>
    <property type="match status" value="1"/>
</dbReference>
<dbReference type="Gene3D" id="1.10.287.130">
    <property type="match status" value="1"/>
</dbReference>
<evidence type="ECO:0000256" key="1">
    <source>
        <dbReference type="ARBA" id="ARBA00000085"/>
    </source>
</evidence>
<evidence type="ECO:0000313" key="14">
    <source>
        <dbReference type="Proteomes" id="UP001058860"/>
    </source>
</evidence>
<keyword evidence="14" id="KW-1185">Reference proteome</keyword>
<proteinExistence type="predicted"/>
<evidence type="ECO:0000256" key="4">
    <source>
        <dbReference type="ARBA" id="ARBA00022553"/>
    </source>
</evidence>
<dbReference type="CDD" id="cd06225">
    <property type="entry name" value="HAMP"/>
    <property type="match status" value="1"/>
</dbReference>
<feature type="transmembrane region" description="Helical" evidence="10">
    <location>
        <begin position="12"/>
        <end position="30"/>
    </location>
</feature>
<dbReference type="PANTHER" id="PTHR43711:SF1">
    <property type="entry name" value="HISTIDINE KINASE 1"/>
    <property type="match status" value="1"/>
</dbReference>
<keyword evidence="7 13" id="KW-0418">Kinase</keyword>
<evidence type="ECO:0000256" key="6">
    <source>
        <dbReference type="ARBA" id="ARBA00022692"/>
    </source>
</evidence>
<dbReference type="RefSeq" id="WP_353865090.1">
    <property type="nucleotide sequence ID" value="NZ_CP088295.1"/>
</dbReference>
<dbReference type="PROSITE" id="PS50109">
    <property type="entry name" value="HIS_KIN"/>
    <property type="match status" value="1"/>
</dbReference>
<evidence type="ECO:0000256" key="8">
    <source>
        <dbReference type="ARBA" id="ARBA00022989"/>
    </source>
</evidence>
<feature type="domain" description="Histidine kinase" evidence="11">
    <location>
        <begin position="258"/>
        <end position="467"/>
    </location>
</feature>
<dbReference type="CDD" id="cd00082">
    <property type="entry name" value="HisKA"/>
    <property type="match status" value="1"/>
</dbReference>
<dbReference type="InterPro" id="IPR005467">
    <property type="entry name" value="His_kinase_dom"/>
</dbReference>
<dbReference type="CDD" id="cd00075">
    <property type="entry name" value="HATPase"/>
    <property type="match status" value="1"/>
</dbReference>
<dbReference type="InterPro" id="IPR004358">
    <property type="entry name" value="Sig_transdc_His_kin-like_C"/>
</dbReference>
<gene>
    <name evidence="13" type="ORF">LRS13_03510</name>
</gene>
<dbReference type="GO" id="GO:0016301">
    <property type="term" value="F:kinase activity"/>
    <property type="evidence" value="ECO:0007669"/>
    <property type="project" value="UniProtKB-KW"/>
</dbReference>
<dbReference type="InterPro" id="IPR036097">
    <property type="entry name" value="HisK_dim/P_sf"/>
</dbReference>
<keyword evidence="4" id="KW-0597">Phosphoprotein</keyword>
<keyword evidence="8 10" id="KW-1133">Transmembrane helix</keyword>
<dbReference type="SUPFAM" id="SSF158472">
    <property type="entry name" value="HAMP domain-like"/>
    <property type="match status" value="1"/>
</dbReference>
<dbReference type="Gene3D" id="3.30.565.10">
    <property type="entry name" value="Histidine kinase-like ATPase, C-terminal domain"/>
    <property type="match status" value="1"/>
</dbReference>
<dbReference type="InterPro" id="IPR036890">
    <property type="entry name" value="HATPase_C_sf"/>
</dbReference>
<evidence type="ECO:0000259" key="11">
    <source>
        <dbReference type="PROSITE" id="PS50109"/>
    </source>
</evidence>
<dbReference type="InterPro" id="IPR050736">
    <property type="entry name" value="Sensor_HK_Regulatory"/>
</dbReference>
<evidence type="ECO:0000256" key="2">
    <source>
        <dbReference type="ARBA" id="ARBA00004236"/>
    </source>
</evidence>
<dbReference type="EMBL" id="CP088295">
    <property type="protein sequence ID" value="UUY04615.1"/>
    <property type="molecule type" value="Genomic_DNA"/>
</dbReference>
<name>A0ABY5PJB4_9ACTN</name>
<comment type="subcellular location">
    <subcellularLocation>
        <location evidence="2">Cell membrane</location>
    </subcellularLocation>
</comment>
<dbReference type="EC" id="2.7.13.3" evidence="3"/>
<comment type="catalytic activity">
    <reaction evidence="1">
        <text>ATP + protein L-histidine = ADP + protein N-phospho-L-histidine.</text>
        <dbReference type="EC" id="2.7.13.3"/>
    </reaction>
</comment>
<evidence type="ECO:0000256" key="9">
    <source>
        <dbReference type="ARBA" id="ARBA00023012"/>
    </source>
</evidence>
<dbReference type="SMART" id="SM00387">
    <property type="entry name" value="HATPase_c"/>
    <property type="match status" value="1"/>
</dbReference>
<dbReference type="PROSITE" id="PS50885">
    <property type="entry name" value="HAMP"/>
    <property type="match status" value="1"/>
</dbReference>
<evidence type="ECO:0000259" key="12">
    <source>
        <dbReference type="PROSITE" id="PS50885"/>
    </source>
</evidence>
<sequence length="467" mass="50860">MRPLRSLRAKLTFLFFAMTLAAVFVVYVYVTPQLESSLRQEKLDSLATGAERWSPPVADAIRAERSGPDLDRSVRRAADRTNTRVTLLVVSRGTLGLKALPVSDSTGETSIRDLQFALAADTARARRSQTGSESSDEGPLGQAAVPVLDQDGNVTHVLVYSAPLADVDDNVTLIRRQILTAGALALGLSLIAGLLVSTPLTRRVSQLEQGAERVAGGDFTTQFPTQHLDELGQLARALDDMQTQLAELDSARKRFIATASHELRTPIFSLAGFLELLEDEELDEETRKHFIGQVREQVARLGTLATSLLDLSRLEAGSLELRPEETDLSMLARNVASEFEPALQGSESHLTLRLDGEPIETVCDPERVAQVLRILIDNAIVHTPEGTDLVVSASRRDNRVRLAVRDDGPGIRRDALARIFEPFFTGDHVSGSGLGLAIARELAERMHGRLAVESVPGRTTFTLELPG</sequence>
<dbReference type="InterPro" id="IPR003594">
    <property type="entry name" value="HATPase_dom"/>
</dbReference>
<dbReference type="Pfam" id="PF00512">
    <property type="entry name" value="HisKA"/>
    <property type="match status" value="1"/>
</dbReference>
<dbReference type="PANTHER" id="PTHR43711">
    <property type="entry name" value="TWO-COMPONENT HISTIDINE KINASE"/>
    <property type="match status" value="1"/>
</dbReference>
<dbReference type="SUPFAM" id="SSF55874">
    <property type="entry name" value="ATPase domain of HSP90 chaperone/DNA topoisomerase II/histidine kinase"/>
    <property type="match status" value="1"/>
</dbReference>
<dbReference type="InterPro" id="IPR003660">
    <property type="entry name" value="HAMP_dom"/>
</dbReference>